<dbReference type="RefSeq" id="WP_184595936.1">
    <property type="nucleotide sequence ID" value="NZ_JACHLI010000033.1"/>
</dbReference>
<protein>
    <submittedName>
        <fullName evidence="1">Putative Zn-binding protein involved in type VI secretion</fullName>
    </submittedName>
</protein>
<evidence type="ECO:0000313" key="2">
    <source>
        <dbReference type="Proteomes" id="UP000566995"/>
    </source>
</evidence>
<comment type="caution">
    <text evidence="1">The sequence shown here is derived from an EMBL/GenBank/DDBJ whole genome shotgun (WGS) entry which is preliminary data.</text>
</comment>
<dbReference type="InterPro" id="IPR008727">
    <property type="entry name" value="PAAR_motif"/>
</dbReference>
<dbReference type="AlphaFoldDB" id="A0A7W7KQ50"/>
<sequence length="482" mass="51439">MSGKPAARLTDPTACPVPGHGINPIAVGSPNVLFDGLPAARQGDPSACGGAMVGNVISNVLINGMPAATVGTIGSHGNVVVSGSGTVVIGTSHSPAAFSGISPLAIAAAATLADALIPAAKAAQGKEESLDYRIRLKRGGNRVLTPLAILDFDEIDSGGTRNQEGIDFVIINRAEAADTLTLEVLDGTSLLYSEQNTAAMLPQGEHPWQWDGYSSAGVLDTKILKSQSLVIRLTATKSGQQQIDELKLSNKAEQADWVDSRFDRNSSKAEVTVRPGFSDGGAKGSHPKLSAKSFEELKAMAKLGIERYWSRNNQRGNGVDLPVTTACGSVEISVVAEVNAKPSAKDFPLIELLHADFGRSTSFAMFKKIYHNVGYWTALGWPATYADEDFIHTSAHEFGHLVLNEYGDGGLIPNYSWSHKSSSTVLTQSPLKNHPLPPAGEIDLMHYHSNSPNNWTDFWARSIASEQDVKGLIWLSRVQFND</sequence>
<organism evidence="1 2">
    <name type="scientific">Pseudomonas nitroreducens</name>
    <dbReference type="NCBI Taxonomy" id="46680"/>
    <lineage>
        <taxon>Bacteria</taxon>
        <taxon>Pseudomonadati</taxon>
        <taxon>Pseudomonadota</taxon>
        <taxon>Gammaproteobacteria</taxon>
        <taxon>Pseudomonadales</taxon>
        <taxon>Pseudomonadaceae</taxon>
        <taxon>Pseudomonas</taxon>
    </lineage>
</organism>
<name>A0A7W7KQ50_PSENT</name>
<dbReference type="Gene3D" id="2.60.200.60">
    <property type="match status" value="1"/>
</dbReference>
<proteinExistence type="predicted"/>
<reference evidence="1 2" key="1">
    <citation type="submission" date="2020-08" db="EMBL/GenBank/DDBJ databases">
        <title>Functional genomics of gut bacteria from endangered species of beetles.</title>
        <authorList>
            <person name="Carlos-Shanley C."/>
        </authorList>
    </citation>
    <scope>NUCLEOTIDE SEQUENCE [LARGE SCALE GENOMIC DNA]</scope>
    <source>
        <strain evidence="1 2">S00179</strain>
    </source>
</reference>
<accession>A0A7W7KQ50</accession>
<dbReference type="Pfam" id="PF05488">
    <property type="entry name" value="PAAR_motif"/>
    <property type="match status" value="1"/>
</dbReference>
<gene>
    <name evidence="1" type="ORF">HNP46_005830</name>
</gene>
<dbReference type="Proteomes" id="UP000566995">
    <property type="component" value="Unassembled WGS sequence"/>
</dbReference>
<dbReference type="CDD" id="cd14743">
    <property type="entry name" value="PAAR_CT_1"/>
    <property type="match status" value="1"/>
</dbReference>
<evidence type="ECO:0000313" key="1">
    <source>
        <dbReference type="EMBL" id="MBB4866922.1"/>
    </source>
</evidence>
<dbReference type="EMBL" id="JACHLI010000033">
    <property type="protein sequence ID" value="MBB4866922.1"/>
    <property type="molecule type" value="Genomic_DNA"/>
</dbReference>